<dbReference type="Proteomes" id="UP000489600">
    <property type="component" value="Unassembled WGS sequence"/>
</dbReference>
<evidence type="ECO:0000313" key="2">
    <source>
        <dbReference type="Proteomes" id="UP000489600"/>
    </source>
</evidence>
<dbReference type="EMBL" id="CABITT030000003">
    <property type="protein sequence ID" value="VVA97657.1"/>
    <property type="molecule type" value="Genomic_DNA"/>
</dbReference>
<sequence length="478" mass="52890">MSVERSIEAWEEVQRHGQDLADRFAQGITGLIQIHPPSFPWPPPSHHHHQKAKLFDLEFPSHHFTVIKDSRFGINQPINGVSAILDIGNKIGQAGVDFGAGLNVMVQQFFRRLPIPFLHDDHKLVVSVEGDDNKSTRSHRADVNTKDDLGFAAERLRDSGFSKTDDTVYVNLSEEEVADSYLRTSGLLGRSKGAIDLSSSYDSRTNGMEHSLAARGDIWRVEASTSSSTASDGTSSLFLLQLGPLVLLRDSTLLLPLHLSKQHLLWYGYDRKKGMHSLCPALWSKHRRWLMMSMLCLNPFACSLMDLQFPNGQLTYVSGEGLTISAFVPFCRGLLQAQGQYPGNMRFSYSCKSKCGTRITPMVNWPDKSFAVDLSQALAWRRSGLLMKPTIEVSICPTFGGSNPGMKAEVIRSLTDDLNLICGYSLNAHPSAFASVSFGRSKWNGNVGRTGIVVRAETPLASIGRPSFSVQLNNAFEF</sequence>
<dbReference type="AlphaFoldDB" id="A0A565B7K7"/>
<dbReference type="PANTHER" id="PTHR34541">
    <property type="entry name" value="OS01G0729900 PROTEIN"/>
    <property type="match status" value="1"/>
</dbReference>
<protein>
    <submittedName>
        <fullName evidence="1">Uncharacterized protein</fullName>
    </submittedName>
</protein>
<comment type="caution">
    <text evidence="1">The sequence shown here is derived from an EMBL/GenBank/DDBJ whole genome shotgun (WGS) entry which is preliminary data.</text>
</comment>
<evidence type="ECO:0000313" key="1">
    <source>
        <dbReference type="EMBL" id="VVA97657.1"/>
    </source>
</evidence>
<keyword evidence="2" id="KW-1185">Reference proteome</keyword>
<accession>A0A565B7K7</accession>
<name>A0A565B7K7_9BRAS</name>
<gene>
    <name evidence="1" type="ORF">ANE_LOCUS8102</name>
</gene>
<reference evidence="1" key="1">
    <citation type="submission" date="2019-07" db="EMBL/GenBank/DDBJ databases">
        <authorList>
            <person name="Dittberner H."/>
        </authorList>
    </citation>
    <scope>NUCLEOTIDE SEQUENCE [LARGE SCALE GENOMIC DNA]</scope>
</reference>
<dbReference type="OrthoDB" id="1842620at2759"/>
<organism evidence="1 2">
    <name type="scientific">Arabis nemorensis</name>
    <dbReference type="NCBI Taxonomy" id="586526"/>
    <lineage>
        <taxon>Eukaryota</taxon>
        <taxon>Viridiplantae</taxon>
        <taxon>Streptophyta</taxon>
        <taxon>Embryophyta</taxon>
        <taxon>Tracheophyta</taxon>
        <taxon>Spermatophyta</taxon>
        <taxon>Magnoliopsida</taxon>
        <taxon>eudicotyledons</taxon>
        <taxon>Gunneridae</taxon>
        <taxon>Pentapetalae</taxon>
        <taxon>rosids</taxon>
        <taxon>malvids</taxon>
        <taxon>Brassicales</taxon>
        <taxon>Brassicaceae</taxon>
        <taxon>Arabideae</taxon>
        <taxon>Arabis</taxon>
    </lineage>
</organism>
<dbReference type="PANTHER" id="PTHR34541:SF2">
    <property type="entry name" value="OS01G0729900 PROTEIN"/>
    <property type="match status" value="1"/>
</dbReference>
<proteinExistence type="predicted"/>